<organism evidence="1 2">
    <name type="scientific">Vigna unguiculata</name>
    <name type="common">Cowpea</name>
    <dbReference type="NCBI Taxonomy" id="3917"/>
    <lineage>
        <taxon>Eukaryota</taxon>
        <taxon>Viridiplantae</taxon>
        <taxon>Streptophyta</taxon>
        <taxon>Embryophyta</taxon>
        <taxon>Tracheophyta</taxon>
        <taxon>Spermatophyta</taxon>
        <taxon>Magnoliopsida</taxon>
        <taxon>eudicotyledons</taxon>
        <taxon>Gunneridae</taxon>
        <taxon>Pentapetalae</taxon>
        <taxon>rosids</taxon>
        <taxon>fabids</taxon>
        <taxon>Fabales</taxon>
        <taxon>Fabaceae</taxon>
        <taxon>Papilionoideae</taxon>
        <taxon>50 kb inversion clade</taxon>
        <taxon>NPAAA clade</taxon>
        <taxon>indigoferoid/millettioid clade</taxon>
        <taxon>Phaseoleae</taxon>
        <taxon>Vigna</taxon>
    </lineage>
</organism>
<dbReference type="EMBL" id="CP039347">
    <property type="protein sequence ID" value="QCD86822.1"/>
    <property type="molecule type" value="Genomic_DNA"/>
</dbReference>
<gene>
    <name evidence="1" type="ORF">DEO72_LG3g1348</name>
</gene>
<protein>
    <submittedName>
        <fullName evidence="1">Uncharacterized protein</fullName>
    </submittedName>
</protein>
<reference evidence="1 2" key="1">
    <citation type="submission" date="2019-04" db="EMBL/GenBank/DDBJ databases">
        <title>An improved genome assembly and genetic linkage map for asparagus bean, Vigna unguiculata ssp. sesquipedialis.</title>
        <authorList>
            <person name="Xia Q."/>
            <person name="Zhang R."/>
            <person name="Dong Y."/>
        </authorList>
    </citation>
    <scope>NUCLEOTIDE SEQUENCE [LARGE SCALE GENOMIC DNA]</scope>
    <source>
        <tissue evidence="1">Leaf</tissue>
    </source>
</reference>
<evidence type="ECO:0000313" key="1">
    <source>
        <dbReference type="EMBL" id="QCD86822.1"/>
    </source>
</evidence>
<dbReference type="Proteomes" id="UP000501690">
    <property type="component" value="Linkage Group LG3"/>
</dbReference>
<sequence length="93" mass="10850">MDEASEDLRMNRTRGVFGDGYCRRKYEQKDILGAKFPMSRHKKCKKKDKLSNKSTEQDLDVFLLEEGNKDDEPGTPYYFKDVSLNAFIFKAIC</sequence>
<name>A0A4D6LDY4_VIGUN</name>
<keyword evidence="2" id="KW-1185">Reference proteome</keyword>
<proteinExistence type="predicted"/>
<accession>A0A4D6LDY4</accession>
<evidence type="ECO:0000313" key="2">
    <source>
        <dbReference type="Proteomes" id="UP000501690"/>
    </source>
</evidence>
<dbReference type="AlphaFoldDB" id="A0A4D6LDY4"/>